<keyword evidence="2" id="KW-1185">Reference proteome</keyword>
<dbReference type="EMBL" id="JACSPZ010000002">
    <property type="protein sequence ID" value="MBD8036401.1"/>
    <property type="molecule type" value="Genomic_DNA"/>
</dbReference>
<organism evidence="1 2">
    <name type="scientific">Solibacillus faecavium</name>
    <dbReference type="NCBI Taxonomy" id="2762221"/>
    <lineage>
        <taxon>Bacteria</taxon>
        <taxon>Bacillati</taxon>
        <taxon>Bacillota</taxon>
        <taxon>Bacilli</taxon>
        <taxon>Bacillales</taxon>
        <taxon>Caryophanaceae</taxon>
        <taxon>Solibacillus</taxon>
    </lineage>
</organism>
<proteinExistence type="predicted"/>
<protein>
    <submittedName>
        <fullName evidence="1">Aldehyde dehydrogenase</fullName>
    </submittedName>
</protein>
<dbReference type="RefSeq" id="WP_191699345.1">
    <property type="nucleotide sequence ID" value="NZ_JACSPZ010000002.1"/>
</dbReference>
<sequence>MELLLENPSGLENERKEALLKLLYSTNFEDRIFLKSKDFYLYFHDLWSLFEIGQTYKQNIVKENVRLKDWRIFILEYFASRNLEKMQFEYLTNSSVKKFLISLYIVKKIAKDYFTVLGKTLKLRTIKKEYSSNVDIAITGEHAFQQEVLLKVQSNWYINLYKFNKVYDRIIEEILEETKAVEQLFGEEVWDTISNDNLENMMNFLEAKHFTEVLFWKSKFQSEQFLKIGLDPNSTYVFCVQKDISMKRSFNLQTALALAVAEFSKKNEHNFVYVPFAENIDKEMIALNGKIDFNDYVGFNNSFDSKMNPVDFKSVINYAFTLLKLGLTHSSGGKVYLLCNELLFENFPQEEEWRVAVTQYKQQKMIEIVVIYIGDKSKLHNIWFADKILVPKQLAQFS</sequence>
<evidence type="ECO:0000313" key="1">
    <source>
        <dbReference type="EMBL" id="MBD8036401.1"/>
    </source>
</evidence>
<accession>A0ABR8XWS5</accession>
<comment type="caution">
    <text evidence="1">The sequence shown here is derived from an EMBL/GenBank/DDBJ whole genome shotgun (WGS) entry which is preliminary data.</text>
</comment>
<evidence type="ECO:0000313" key="2">
    <source>
        <dbReference type="Proteomes" id="UP000619101"/>
    </source>
</evidence>
<gene>
    <name evidence="1" type="ORF">H9635_06570</name>
</gene>
<reference evidence="1 2" key="1">
    <citation type="submission" date="2020-08" db="EMBL/GenBank/DDBJ databases">
        <title>A Genomic Blueprint of the Chicken Gut Microbiome.</title>
        <authorList>
            <person name="Gilroy R."/>
            <person name="Ravi A."/>
            <person name="Getino M."/>
            <person name="Pursley I."/>
            <person name="Horton D.L."/>
            <person name="Alikhan N.-F."/>
            <person name="Baker D."/>
            <person name="Gharbi K."/>
            <person name="Hall N."/>
            <person name="Watson M."/>
            <person name="Adriaenssens E.M."/>
            <person name="Foster-Nyarko E."/>
            <person name="Jarju S."/>
            <person name="Secka A."/>
            <person name="Antonio M."/>
            <person name="Oren A."/>
            <person name="Chaudhuri R."/>
            <person name="La Ragione R.M."/>
            <person name="Hildebrand F."/>
            <person name="Pallen M.J."/>
        </authorList>
    </citation>
    <scope>NUCLEOTIDE SEQUENCE [LARGE SCALE GENOMIC DNA]</scope>
    <source>
        <strain evidence="1 2">A46</strain>
    </source>
</reference>
<dbReference type="Proteomes" id="UP000619101">
    <property type="component" value="Unassembled WGS sequence"/>
</dbReference>
<name>A0ABR8XWS5_9BACL</name>